<feature type="compositionally biased region" description="Low complexity" evidence="1">
    <location>
        <begin position="30"/>
        <end position="46"/>
    </location>
</feature>
<dbReference type="InterPro" id="IPR014099">
    <property type="entry name" value="Spore_coat_GerQ"/>
</dbReference>
<protein>
    <submittedName>
        <fullName evidence="2">Spore coat protein GerQ</fullName>
    </submittedName>
</protein>
<evidence type="ECO:0000313" key="3">
    <source>
        <dbReference type="Proteomes" id="UP000561326"/>
    </source>
</evidence>
<dbReference type="RefSeq" id="WP_051354487.1">
    <property type="nucleotide sequence ID" value="NZ_CABKST010000007.1"/>
</dbReference>
<name>A0A848CY40_ANEAE</name>
<dbReference type="NCBIfam" id="TIGR02728">
    <property type="entry name" value="spore_gerQ"/>
    <property type="match status" value="1"/>
</dbReference>
<sequence length="148" mass="16450">MSYMYNPNATAQTYPQYGYSWPGYPQTQMPGTSSPSTPAFPTTPAQPTTPPVGGPGMLPLEQSYIENILRLNRGKMADVHMTFEHGAGSQSKVFRGVIEAAGRDHIVLSDPETGKRYLLLMVYLDYVTFNEPIEYSYPIGQMATYPSR</sequence>
<feature type="region of interest" description="Disordered" evidence="1">
    <location>
        <begin position="27"/>
        <end position="52"/>
    </location>
</feature>
<keyword evidence="2" id="KW-0946">Virion</keyword>
<accession>A0A848CY40</accession>
<organism evidence="2 3">
    <name type="scientific">Aneurinibacillus aneurinilyticus</name>
    <name type="common">Bacillus aneurinolyticus</name>
    <dbReference type="NCBI Taxonomy" id="1391"/>
    <lineage>
        <taxon>Bacteria</taxon>
        <taxon>Bacillati</taxon>
        <taxon>Bacillota</taxon>
        <taxon>Bacilli</taxon>
        <taxon>Bacillales</taxon>
        <taxon>Paenibacillaceae</taxon>
        <taxon>Aneurinibacillus group</taxon>
        <taxon>Aneurinibacillus</taxon>
    </lineage>
</organism>
<keyword evidence="2" id="KW-0167">Capsid protein</keyword>
<dbReference type="GeneID" id="92837154"/>
<comment type="caution">
    <text evidence="2">The sequence shown here is derived from an EMBL/GenBank/DDBJ whole genome shotgun (WGS) entry which is preliminary data.</text>
</comment>
<dbReference type="PIRSF" id="PIRSF038931">
    <property type="entry name" value="GerQ"/>
    <property type="match status" value="1"/>
</dbReference>
<gene>
    <name evidence="2" type="primary">gerQ</name>
    <name evidence="2" type="ORF">HF838_07835</name>
</gene>
<dbReference type="Proteomes" id="UP000561326">
    <property type="component" value="Unassembled WGS sequence"/>
</dbReference>
<evidence type="ECO:0000313" key="2">
    <source>
        <dbReference type="EMBL" id="NME98170.1"/>
    </source>
</evidence>
<dbReference type="AlphaFoldDB" id="A0A848CY40"/>
<dbReference type="OrthoDB" id="1643178at2"/>
<proteinExistence type="predicted"/>
<reference evidence="2 3" key="1">
    <citation type="submission" date="2020-04" db="EMBL/GenBank/DDBJ databases">
        <authorList>
            <person name="Hitch T.C.A."/>
            <person name="Wylensek D."/>
            <person name="Clavel T."/>
        </authorList>
    </citation>
    <scope>NUCLEOTIDE SEQUENCE [LARGE SCALE GENOMIC DNA]</scope>
    <source>
        <strain evidence="2 3">WB01_D5_05</strain>
    </source>
</reference>
<dbReference type="EMBL" id="JABAGO010000010">
    <property type="protein sequence ID" value="NME98170.1"/>
    <property type="molecule type" value="Genomic_DNA"/>
</dbReference>
<dbReference type="Pfam" id="PF09671">
    <property type="entry name" value="Spore_GerQ"/>
    <property type="match status" value="1"/>
</dbReference>
<evidence type="ECO:0000256" key="1">
    <source>
        <dbReference type="SAM" id="MobiDB-lite"/>
    </source>
</evidence>